<dbReference type="RefSeq" id="WP_203998373.1">
    <property type="nucleotide sequence ID" value="NZ_BOPB01000012.1"/>
</dbReference>
<feature type="region of interest" description="Disordered" evidence="1">
    <location>
        <begin position="207"/>
        <end position="234"/>
    </location>
</feature>
<evidence type="ECO:0000256" key="1">
    <source>
        <dbReference type="SAM" id="MobiDB-lite"/>
    </source>
</evidence>
<keyword evidence="3" id="KW-1185">Reference proteome</keyword>
<accession>A0ABQ4IVQ1</accession>
<evidence type="ECO:0000313" key="2">
    <source>
        <dbReference type="EMBL" id="GIJ21998.1"/>
    </source>
</evidence>
<name>A0ABQ4IVQ1_9ACTN</name>
<proteinExistence type="predicted"/>
<sequence length="358" mass="38372">MASLWLYLIGLNLKEEWGAARVAALNVDVVLCSRVPPKGRTAAMAKTSRAGTRFLAHPVYLDVPMMVSFLATLDDGVAYTSEVAERLASTKEGEGEGAAKAGIPSLAQWLGLSLSAEGKYRRRSLSDESVEAKLVREHTSASLFNILRQRLEAVGGMKVLAPNEDLSGVQVGDLVEVRGTINGDPLRQVIALMSAIAPYIGWDLDDEKMPTRTRQPGAKRKGNQSPLLPQQGDDSDNIRMFRILKADVAKSSVLDLTMTLDDGRHVVLAASNEYMTEAAEQYMLAGSFAALGKVTQVVKPGEKVSLLRRTVFSAIDATGEASSEEAFSGLRDSMPGLDLSSLAVAGPGLQVLPLAIYV</sequence>
<dbReference type="InterPro" id="IPR045633">
    <property type="entry name" value="DUF6414"/>
</dbReference>
<gene>
    <name evidence="2" type="ORF">Vlu01_26220</name>
</gene>
<dbReference type="Pfam" id="PF19952">
    <property type="entry name" value="DUF6414"/>
    <property type="match status" value="1"/>
</dbReference>
<comment type="caution">
    <text evidence="2">The sequence shown here is derived from an EMBL/GenBank/DDBJ whole genome shotgun (WGS) entry which is preliminary data.</text>
</comment>
<evidence type="ECO:0000313" key="3">
    <source>
        <dbReference type="Proteomes" id="UP000643165"/>
    </source>
</evidence>
<dbReference type="Proteomes" id="UP000643165">
    <property type="component" value="Unassembled WGS sequence"/>
</dbReference>
<dbReference type="EMBL" id="BOPB01000012">
    <property type="protein sequence ID" value="GIJ21998.1"/>
    <property type="molecule type" value="Genomic_DNA"/>
</dbReference>
<organism evidence="2 3">
    <name type="scientific">Micromonospora lutea</name>
    <dbReference type="NCBI Taxonomy" id="419825"/>
    <lineage>
        <taxon>Bacteria</taxon>
        <taxon>Bacillati</taxon>
        <taxon>Actinomycetota</taxon>
        <taxon>Actinomycetes</taxon>
        <taxon>Micromonosporales</taxon>
        <taxon>Micromonosporaceae</taxon>
        <taxon>Micromonospora</taxon>
    </lineage>
</organism>
<reference evidence="2 3" key="1">
    <citation type="submission" date="2021-01" db="EMBL/GenBank/DDBJ databases">
        <title>Whole genome shotgun sequence of Verrucosispora lutea NBRC 106530.</title>
        <authorList>
            <person name="Komaki H."/>
            <person name="Tamura T."/>
        </authorList>
    </citation>
    <scope>NUCLEOTIDE SEQUENCE [LARGE SCALE GENOMIC DNA]</scope>
    <source>
        <strain evidence="2 3">NBRC 106530</strain>
    </source>
</reference>
<protein>
    <submittedName>
        <fullName evidence="2">Uncharacterized protein</fullName>
    </submittedName>
</protein>